<dbReference type="STRING" id="1122125.GCA_000423185_05038"/>
<evidence type="ECO:0000313" key="2">
    <source>
        <dbReference type="EMBL" id="OWJ64997.1"/>
    </source>
</evidence>
<dbReference type="InterPro" id="IPR007345">
    <property type="entry name" value="Polysacch_pyruvyl_Trfase"/>
</dbReference>
<feature type="domain" description="Polysaccharide pyruvyl transferase" evidence="1">
    <location>
        <begin position="34"/>
        <end position="296"/>
    </location>
</feature>
<protein>
    <recommendedName>
        <fullName evidence="1">Polysaccharide pyruvyl transferase domain-containing protein</fullName>
    </recommendedName>
</protein>
<keyword evidence="3" id="KW-1185">Reference proteome</keyword>
<gene>
    <name evidence="2" type="ORF">BWR60_21755</name>
</gene>
<dbReference type="Pfam" id="PF04230">
    <property type="entry name" value="PS_pyruv_trans"/>
    <property type="match status" value="1"/>
</dbReference>
<evidence type="ECO:0000313" key="3">
    <source>
        <dbReference type="Proteomes" id="UP000196655"/>
    </source>
</evidence>
<comment type="caution">
    <text evidence="2">The sequence shown here is derived from an EMBL/GenBank/DDBJ whole genome shotgun (WGS) entry which is preliminary data.</text>
</comment>
<evidence type="ECO:0000259" key="1">
    <source>
        <dbReference type="Pfam" id="PF04230"/>
    </source>
</evidence>
<dbReference type="EMBL" id="NHON01000045">
    <property type="protein sequence ID" value="OWJ64997.1"/>
    <property type="molecule type" value="Genomic_DNA"/>
</dbReference>
<name>A0A211ZIV2_9PROT</name>
<dbReference type="Proteomes" id="UP000196655">
    <property type="component" value="Unassembled WGS sequence"/>
</dbReference>
<proteinExistence type="predicted"/>
<sequence length="319" mass="37303">MHGMDYLKDRLSVIDQYIKPGSKVIYIDYPMHLNVGDILIMKGTEAFFRDRKYDVVSRYSTFGFPENPAHFPKLSRDTTIILHGGGNFGDIYQSHQVLRRNVVEHYPDNRIVIFPQTLFFSDEAELQHTAEVFTRHRDLHFLARDQRTYDTFRRAFSNNVEMCPDMAHFLWGSFPVKQYGAGPVGAKTLWMIRRDVEQSDVPEQFRGTVEHPVDWEDLCNGRDRFLTRLIVKADRTNARLGRKTFPTDAAWYRFTDALVDRLNRRILQHDRIVTSRMHGHILGCLLGMRTTLLDNSYGKNSTYYQAWTNRVETCDLVKA</sequence>
<reference evidence="3" key="1">
    <citation type="submission" date="2017-05" db="EMBL/GenBank/DDBJ databases">
        <authorList>
            <person name="Macchi M."/>
            <person name="Festa S."/>
            <person name="Coppotelli B.M."/>
            <person name="Morelli I.S."/>
        </authorList>
    </citation>
    <scope>NUCLEOTIDE SEQUENCE [LARGE SCALE GENOMIC DNA]</scope>
    <source>
        <strain evidence="3">I</strain>
    </source>
</reference>
<accession>A0A211ZIV2</accession>
<organism evidence="2 3">
    <name type="scientific">Inquilinus limosus</name>
    <dbReference type="NCBI Taxonomy" id="171674"/>
    <lineage>
        <taxon>Bacteria</taxon>
        <taxon>Pseudomonadati</taxon>
        <taxon>Pseudomonadota</taxon>
        <taxon>Alphaproteobacteria</taxon>
        <taxon>Rhodospirillales</taxon>
        <taxon>Rhodospirillaceae</taxon>
        <taxon>Inquilinus</taxon>
    </lineage>
</organism>
<dbReference type="AlphaFoldDB" id="A0A211ZIV2"/>